<comment type="caution">
    <text evidence="1">The sequence shown here is derived from an EMBL/GenBank/DDBJ whole genome shotgun (WGS) entry which is preliminary data.</text>
</comment>
<organism evidence="1 2">
    <name type="scientific">Spirosoma terrae</name>
    <dbReference type="NCBI Taxonomy" id="1968276"/>
    <lineage>
        <taxon>Bacteria</taxon>
        <taxon>Pseudomonadati</taxon>
        <taxon>Bacteroidota</taxon>
        <taxon>Cytophagia</taxon>
        <taxon>Cytophagales</taxon>
        <taxon>Cytophagaceae</taxon>
        <taxon>Spirosoma</taxon>
    </lineage>
</organism>
<evidence type="ECO:0000313" key="1">
    <source>
        <dbReference type="EMBL" id="NDU96172.1"/>
    </source>
</evidence>
<evidence type="ECO:0008006" key="3">
    <source>
        <dbReference type="Google" id="ProtNLM"/>
    </source>
</evidence>
<dbReference type="EMBL" id="JAAFZH010000005">
    <property type="protein sequence ID" value="NDU96172.1"/>
    <property type="molecule type" value="Genomic_DNA"/>
</dbReference>
<name>A0A6L9L9U8_9BACT</name>
<dbReference type="RefSeq" id="WP_163949659.1">
    <property type="nucleotide sequence ID" value="NZ_JAAFZH010000005.1"/>
</dbReference>
<sequence>MLALDKETFSYWVTHPEDLTTTDFVQLQESLQAYPYCQSLHTLTAKAASVHLKGQNVSFIRQAAAHALSRNALRKLIDNEFQWSENLLTKLNELSAKHVPIPDDYQQESYALFKSKAGLSNGFPKLPLLRLPSPTQLDAQATTPMPEDPTLAESNLQHDLAQIAEAVSIEPILSPADVERKRQFDLIEDFIKKEPRISPVRSKLNEPTEQEDLTKRTKPLSGGLITESFAKILVKQGKIDKAREIYEKLMVKNPDKKPYFAAKISELPSAASESSES</sequence>
<proteinExistence type="predicted"/>
<reference evidence="1 2" key="1">
    <citation type="submission" date="2020-02" db="EMBL/GenBank/DDBJ databases">
        <title>Draft genome sequence of two Spirosoma agri KCTC 52727 and Spirosoma terrae KCTC 52035.</title>
        <authorList>
            <person name="Rojas J."/>
            <person name="Ambika Manirajan B."/>
            <person name="Suarez C."/>
            <person name="Ratering S."/>
            <person name="Schnell S."/>
        </authorList>
    </citation>
    <scope>NUCLEOTIDE SEQUENCE [LARGE SCALE GENOMIC DNA]</scope>
    <source>
        <strain evidence="1 2">KCTC 52035</strain>
    </source>
</reference>
<evidence type="ECO:0000313" key="2">
    <source>
        <dbReference type="Proteomes" id="UP000474175"/>
    </source>
</evidence>
<protein>
    <recommendedName>
        <fullName evidence="3">Tetratricopeptide repeat protein</fullName>
    </recommendedName>
</protein>
<accession>A0A6L9L9U8</accession>
<gene>
    <name evidence="1" type="ORF">GK108_14925</name>
</gene>
<keyword evidence="2" id="KW-1185">Reference proteome</keyword>
<dbReference type="AlphaFoldDB" id="A0A6L9L9U8"/>
<dbReference type="Proteomes" id="UP000474175">
    <property type="component" value="Unassembled WGS sequence"/>
</dbReference>